<sequence length="430" mass="47534">MALTHRSPNLLKPLSAAALSLAQPLRRPFSSSSDDDTATLTVETSVPFTGHRCDPPSRAVETTPRELMSFFRDMAKMRRMEIAADSLYKAKLIRGFCHLYDGQEAVAVGMEAAITKKDCIITAYRDHCLFLGRGGTLVEAFAELMGRQAGCSKGKGGSMHFYKKDSRFYGGHGIVGAQVPLGCGLAFAQKYSKEEHVTFALYGDGAANQGQLFEALNMAALWDLPAILVCENNHYGMGTAEWRAAKSPAYYKRGDYVPGLKVDGMDALAVKQACKFAKEHALKNGPIILEMDTYRYHGHSMSDPGSTYRTRDEITGVRQERDPIERIRKLVLSHELATEKELKDIEKEIRKEVDEAIAKAKESPMPDPSELFTNVYVKGYGVETKANGNLRLEQIGKKSQLYSLEADSGKISNPLPQEIGRRVLNINADL</sequence>
<comment type="caution">
    <text evidence="1">The sequence shown here is derived from an EMBL/GenBank/DDBJ whole genome shotgun (WGS) entry which is preliminary data.</text>
</comment>
<dbReference type="EMBL" id="CM046399">
    <property type="protein sequence ID" value="KAI8528421.1"/>
    <property type="molecule type" value="Genomic_DNA"/>
</dbReference>
<proteinExistence type="predicted"/>
<dbReference type="Proteomes" id="UP001062846">
    <property type="component" value="Chromosome 12"/>
</dbReference>
<accession>A0ACC0LIR1</accession>
<name>A0ACC0LIR1_RHOML</name>
<keyword evidence="2" id="KW-1185">Reference proteome</keyword>
<organism evidence="1 2">
    <name type="scientific">Rhododendron molle</name>
    <name type="common">Chinese azalea</name>
    <name type="synonym">Azalea mollis</name>
    <dbReference type="NCBI Taxonomy" id="49168"/>
    <lineage>
        <taxon>Eukaryota</taxon>
        <taxon>Viridiplantae</taxon>
        <taxon>Streptophyta</taxon>
        <taxon>Embryophyta</taxon>
        <taxon>Tracheophyta</taxon>
        <taxon>Spermatophyta</taxon>
        <taxon>Magnoliopsida</taxon>
        <taxon>eudicotyledons</taxon>
        <taxon>Gunneridae</taxon>
        <taxon>Pentapetalae</taxon>
        <taxon>asterids</taxon>
        <taxon>Ericales</taxon>
        <taxon>Ericaceae</taxon>
        <taxon>Ericoideae</taxon>
        <taxon>Rhodoreae</taxon>
        <taxon>Rhododendron</taxon>
    </lineage>
</organism>
<gene>
    <name evidence="1" type="ORF">RHMOL_Rhmol12G0147700</name>
</gene>
<reference evidence="1" key="1">
    <citation type="submission" date="2022-02" db="EMBL/GenBank/DDBJ databases">
        <title>Plant Genome Project.</title>
        <authorList>
            <person name="Zhang R.-G."/>
        </authorList>
    </citation>
    <scope>NUCLEOTIDE SEQUENCE</scope>
    <source>
        <strain evidence="1">AT1</strain>
    </source>
</reference>
<evidence type="ECO:0000313" key="1">
    <source>
        <dbReference type="EMBL" id="KAI8528421.1"/>
    </source>
</evidence>
<protein>
    <submittedName>
        <fullName evidence="1">Uncharacterized protein</fullName>
    </submittedName>
</protein>
<evidence type="ECO:0000313" key="2">
    <source>
        <dbReference type="Proteomes" id="UP001062846"/>
    </source>
</evidence>